<gene>
    <name evidence="2" type="ORF">EG850_01295</name>
</gene>
<protein>
    <submittedName>
        <fullName evidence="2">ROK family protein</fullName>
    </submittedName>
</protein>
<dbReference type="InterPro" id="IPR043129">
    <property type="entry name" value="ATPase_NBD"/>
</dbReference>
<comment type="caution">
    <text evidence="2">The sequence shown here is derived from an EMBL/GenBank/DDBJ whole genome shotgun (WGS) entry which is preliminary data.</text>
</comment>
<dbReference type="AlphaFoldDB" id="A0A3P3W1E9"/>
<keyword evidence="3" id="KW-1185">Reference proteome</keyword>
<evidence type="ECO:0000256" key="1">
    <source>
        <dbReference type="ARBA" id="ARBA00006479"/>
    </source>
</evidence>
<dbReference type="Proteomes" id="UP000274391">
    <property type="component" value="Unassembled WGS sequence"/>
</dbReference>
<dbReference type="RefSeq" id="WP_124969046.1">
    <property type="nucleotide sequence ID" value="NZ_RQVS01000001.1"/>
</dbReference>
<organism evidence="2 3">
    <name type="scientific">Gulosibacter macacae</name>
    <dbReference type="NCBI Taxonomy" id="2488791"/>
    <lineage>
        <taxon>Bacteria</taxon>
        <taxon>Bacillati</taxon>
        <taxon>Actinomycetota</taxon>
        <taxon>Actinomycetes</taxon>
        <taxon>Micrococcales</taxon>
        <taxon>Microbacteriaceae</taxon>
        <taxon>Gulosibacter</taxon>
    </lineage>
</organism>
<dbReference type="PANTHER" id="PTHR18964">
    <property type="entry name" value="ROK (REPRESSOR, ORF, KINASE) FAMILY"/>
    <property type="match status" value="1"/>
</dbReference>
<dbReference type="EMBL" id="RQVS01000001">
    <property type="protein sequence ID" value="RRJ88800.1"/>
    <property type="molecule type" value="Genomic_DNA"/>
</dbReference>
<dbReference type="InterPro" id="IPR000600">
    <property type="entry name" value="ROK"/>
</dbReference>
<evidence type="ECO:0000313" key="2">
    <source>
        <dbReference type="EMBL" id="RRJ88800.1"/>
    </source>
</evidence>
<dbReference type="NCBIfam" id="NF045942">
    <property type="entry name" value="PolPhglucPhase"/>
    <property type="match status" value="1"/>
</dbReference>
<proteinExistence type="inferred from homology"/>
<dbReference type="PANTHER" id="PTHR18964:SF146">
    <property type="entry name" value="POLYPHOSPHATE GLUCOKINASE"/>
    <property type="match status" value="1"/>
</dbReference>
<dbReference type="SUPFAM" id="SSF53067">
    <property type="entry name" value="Actin-like ATPase domain"/>
    <property type="match status" value="1"/>
</dbReference>
<sequence length="259" mass="27837">MAKHRRLGIGIDIGGTGIKGALVDLDRGKVIGDRMKVPTPTGAPITPVRDAVVEVVDRIRAQEKAGTDPLPIGMCMPAIVTHGIARSAANIDQEWIGFNARDLFSKALEQPVSLVNDADAAGFAEVRFGEAKGHAGSVLVVTLGTGIGSALIHNGRLFPNTELGHIELDGHTDYERFASAKVREREDLDFPTWTARLTPFFRKLDLLFAPDMFIISGGISKRADEFLHLIEVDTPLIVAKLKNNAGIVGAALLASESWD</sequence>
<reference evidence="2 3" key="1">
    <citation type="submission" date="2018-11" db="EMBL/GenBank/DDBJ databases">
        <title>YIM 102482-1 draft genome.</title>
        <authorList>
            <person name="Li G."/>
            <person name="Jiang Y."/>
        </authorList>
    </citation>
    <scope>NUCLEOTIDE SEQUENCE [LARGE SCALE GENOMIC DNA]</scope>
    <source>
        <strain evidence="2 3">YIM 102482-1</strain>
    </source>
</reference>
<dbReference type="Gene3D" id="3.30.420.40">
    <property type="match status" value="2"/>
</dbReference>
<comment type="similarity">
    <text evidence="1">Belongs to the ROK (NagC/XylR) family.</text>
</comment>
<dbReference type="OrthoDB" id="849313at2"/>
<dbReference type="CDD" id="cd24058">
    <property type="entry name" value="ASKHA_NBD_ROK_PPGK"/>
    <property type="match status" value="1"/>
</dbReference>
<name>A0A3P3W1E9_9MICO</name>
<evidence type="ECO:0000313" key="3">
    <source>
        <dbReference type="Proteomes" id="UP000274391"/>
    </source>
</evidence>
<dbReference type="Pfam" id="PF00480">
    <property type="entry name" value="ROK"/>
    <property type="match status" value="1"/>
</dbReference>
<accession>A0A3P3W1E9</accession>